<comment type="caution">
    <text evidence="3">The sequence shown here is derived from an EMBL/GenBank/DDBJ whole genome shotgun (WGS) entry which is preliminary data.</text>
</comment>
<organism evidence="3 4">
    <name type="scientific">Winogradskyella wandonensis</name>
    <dbReference type="NCBI Taxonomy" id="1442586"/>
    <lineage>
        <taxon>Bacteria</taxon>
        <taxon>Pseudomonadati</taxon>
        <taxon>Bacteroidota</taxon>
        <taxon>Flavobacteriia</taxon>
        <taxon>Flavobacteriales</taxon>
        <taxon>Flavobacteriaceae</taxon>
        <taxon>Winogradskyella</taxon>
    </lineage>
</organism>
<reference evidence="3 4" key="1">
    <citation type="journal article" date="2015" name="Stand. Genomic Sci.">
        <title>Genomic Encyclopedia of Bacterial and Archaeal Type Strains, Phase III: the genomes of soil and plant-associated and newly described type strains.</title>
        <authorList>
            <person name="Whitman W.B."/>
            <person name="Woyke T."/>
            <person name="Klenk H.P."/>
            <person name="Zhou Y."/>
            <person name="Lilburn T.G."/>
            <person name="Beck B.J."/>
            <person name="De Vos P."/>
            <person name="Vandamme P."/>
            <person name="Eisen J.A."/>
            <person name="Garrity G."/>
            <person name="Hugenholtz P."/>
            <person name="Kyrpides N.C."/>
        </authorList>
    </citation>
    <scope>NUCLEOTIDE SEQUENCE [LARGE SCALE GENOMIC DNA]</scope>
    <source>
        <strain evidence="3 4">CECT 8445</strain>
    </source>
</reference>
<dbReference type="RefSeq" id="WP_158281891.1">
    <property type="nucleotide sequence ID" value="NZ_SMGI01000001.1"/>
</dbReference>
<gene>
    <name evidence="3" type="ORF">DFQ05_0825</name>
</gene>
<dbReference type="EMBL" id="SMGI01000001">
    <property type="protein sequence ID" value="TCK69304.1"/>
    <property type="molecule type" value="Genomic_DNA"/>
</dbReference>
<keyword evidence="1" id="KW-0732">Signal</keyword>
<protein>
    <submittedName>
        <fullName evidence="3">Putative secreted protein (Por secretion system target)</fullName>
    </submittedName>
</protein>
<dbReference type="OrthoDB" id="1522652at2"/>
<accession>A0A4R1KVX8</accession>
<dbReference type="AlphaFoldDB" id="A0A4R1KVX8"/>
<dbReference type="Pfam" id="PF18962">
    <property type="entry name" value="Por_Secre_tail"/>
    <property type="match status" value="1"/>
</dbReference>
<keyword evidence="4" id="KW-1185">Reference proteome</keyword>
<sequence>MRTIITFLIVTLCAVESTAQIINFDDQGYTNSQNLGNPYSITNNSETFRFTISGSTNSTTQHRYVTQENSCTSTGLGHVTAGTFPATTWTIETVSGNEIDLGTIRFDNVFGCFSFEYNLSIEGFKNNVSTGSQTFTTNGLNSIFSSNASFDDIDKIVITSSDLGNLGIDDISWALSSLHNQVFSFNEEVRLEIDASTKQLLVRYPNQIILENYSIFSMSGNKVASGNSAKMSTEALANGIYVIQLNFDKETVTKKVIIR</sequence>
<dbReference type="Proteomes" id="UP000295714">
    <property type="component" value="Unassembled WGS sequence"/>
</dbReference>
<evidence type="ECO:0000313" key="4">
    <source>
        <dbReference type="Proteomes" id="UP000295714"/>
    </source>
</evidence>
<feature type="domain" description="Secretion system C-terminal sorting" evidence="2">
    <location>
        <begin position="206"/>
        <end position="258"/>
    </location>
</feature>
<evidence type="ECO:0000313" key="3">
    <source>
        <dbReference type="EMBL" id="TCK69304.1"/>
    </source>
</evidence>
<evidence type="ECO:0000259" key="2">
    <source>
        <dbReference type="Pfam" id="PF18962"/>
    </source>
</evidence>
<name>A0A4R1KVX8_9FLAO</name>
<evidence type="ECO:0000256" key="1">
    <source>
        <dbReference type="ARBA" id="ARBA00022729"/>
    </source>
</evidence>
<dbReference type="InterPro" id="IPR026444">
    <property type="entry name" value="Secre_tail"/>
</dbReference>
<dbReference type="NCBIfam" id="TIGR04183">
    <property type="entry name" value="Por_Secre_tail"/>
    <property type="match status" value="1"/>
</dbReference>
<proteinExistence type="predicted"/>